<gene>
    <name evidence="8" type="primary">CML2</name>
    <name evidence="8" type="ORF">SPIL2461_LOCUS1828</name>
</gene>
<protein>
    <recommendedName>
        <fullName evidence="1">Calmodulin</fullName>
    </recommendedName>
</protein>
<feature type="domain" description="EF-hand" evidence="7">
    <location>
        <begin position="295"/>
        <end position="330"/>
    </location>
</feature>
<dbReference type="InterPro" id="IPR002048">
    <property type="entry name" value="EF_hand_dom"/>
</dbReference>
<dbReference type="Gene3D" id="1.10.238.10">
    <property type="entry name" value="EF-hand"/>
    <property type="match status" value="3"/>
</dbReference>
<dbReference type="PROSITE" id="PS50222">
    <property type="entry name" value="EF_HAND_2"/>
    <property type="match status" value="5"/>
</dbReference>
<evidence type="ECO:0000256" key="5">
    <source>
        <dbReference type="ARBA" id="ARBA00022990"/>
    </source>
</evidence>
<dbReference type="PANTHER" id="PTHR23048">
    <property type="entry name" value="MYOSIN LIGHT CHAIN 1, 3"/>
    <property type="match status" value="1"/>
</dbReference>
<evidence type="ECO:0000256" key="1">
    <source>
        <dbReference type="ARBA" id="ARBA00020786"/>
    </source>
</evidence>
<feature type="compositionally biased region" description="Basic and acidic residues" evidence="6">
    <location>
        <begin position="1129"/>
        <end position="1140"/>
    </location>
</feature>
<dbReference type="SUPFAM" id="SSF47473">
    <property type="entry name" value="EF-hand"/>
    <property type="match status" value="3"/>
</dbReference>
<dbReference type="InterPro" id="IPR050230">
    <property type="entry name" value="CALM/Myosin/TropC-like"/>
</dbReference>
<feature type="region of interest" description="Disordered" evidence="6">
    <location>
        <begin position="108"/>
        <end position="240"/>
    </location>
</feature>
<keyword evidence="2" id="KW-0479">Metal-binding</keyword>
<dbReference type="InterPro" id="IPR018247">
    <property type="entry name" value="EF_Hand_1_Ca_BS"/>
</dbReference>
<dbReference type="Pfam" id="PF13499">
    <property type="entry name" value="EF-hand_7"/>
    <property type="match status" value="1"/>
</dbReference>
<dbReference type="GO" id="GO:0005509">
    <property type="term" value="F:calcium ion binding"/>
    <property type="evidence" value="ECO:0007669"/>
    <property type="project" value="InterPro"/>
</dbReference>
<feature type="compositionally biased region" description="Low complexity" evidence="6">
    <location>
        <begin position="1208"/>
        <end position="1217"/>
    </location>
</feature>
<evidence type="ECO:0000256" key="2">
    <source>
        <dbReference type="ARBA" id="ARBA00022723"/>
    </source>
</evidence>
<name>A0A812J769_SYMPI</name>
<keyword evidence="3" id="KW-0677">Repeat</keyword>
<evidence type="ECO:0000313" key="8">
    <source>
        <dbReference type="EMBL" id="CAE7201450.1"/>
    </source>
</evidence>
<accession>A0A812J769</accession>
<feature type="compositionally biased region" description="Low complexity" evidence="6">
    <location>
        <begin position="202"/>
        <end position="223"/>
    </location>
</feature>
<dbReference type="InterPro" id="IPR011992">
    <property type="entry name" value="EF-hand-dom_pair"/>
</dbReference>
<evidence type="ECO:0000259" key="7">
    <source>
        <dbReference type="PROSITE" id="PS50222"/>
    </source>
</evidence>
<dbReference type="CDD" id="cd00051">
    <property type="entry name" value="EFh"/>
    <property type="match status" value="1"/>
</dbReference>
<dbReference type="SMART" id="SM00054">
    <property type="entry name" value="EFh"/>
    <property type="match status" value="5"/>
</dbReference>
<keyword evidence="5" id="KW-0007">Acetylation</keyword>
<dbReference type="PANTHER" id="PTHR23048:SF0">
    <property type="entry name" value="CALMODULIN LIKE 3"/>
    <property type="match status" value="1"/>
</dbReference>
<evidence type="ECO:0000256" key="6">
    <source>
        <dbReference type="SAM" id="MobiDB-lite"/>
    </source>
</evidence>
<keyword evidence="4" id="KW-0106">Calcium</keyword>
<feature type="domain" description="EF-hand" evidence="7">
    <location>
        <begin position="923"/>
        <end position="958"/>
    </location>
</feature>
<feature type="region of interest" description="Disordered" evidence="6">
    <location>
        <begin position="1278"/>
        <end position="1301"/>
    </location>
</feature>
<feature type="domain" description="EF-hand" evidence="7">
    <location>
        <begin position="503"/>
        <end position="538"/>
    </location>
</feature>
<organism evidence="8 9">
    <name type="scientific">Symbiodinium pilosum</name>
    <name type="common">Dinoflagellate</name>
    <dbReference type="NCBI Taxonomy" id="2952"/>
    <lineage>
        <taxon>Eukaryota</taxon>
        <taxon>Sar</taxon>
        <taxon>Alveolata</taxon>
        <taxon>Dinophyceae</taxon>
        <taxon>Suessiales</taxon>
        <taxon>Symbiodiniaceae</taxon>
        <taxon>Symbiodinium</taxon>
    </lineage>
</organism>
<dbReference type="GO" id="GO:0016460">
    <property type="term" value="C:myosin II complex"/>
    <property type="evidence" value="ECO:0007669"/>
    <property type="project" value="TreeGrafter"/>
</dbReference>
<dbReference type="EMBL" id="CAJNIZ010001858">
    <property type="protein sequence ID" value="CAE7201450.1"/>
    <property type="molecule type" value="Genomic_DNA"/>
</dbReference>
<feature type="domain" description="EF-hand" evidence="7">
    <location>
        <begin position="364"/>
        <end position="399"/>
    </location>
</feature>
<feature type="region of interest" description="Disordered" evidence="6">
    <location>
        <begin position="639"/>
        <end position="684"/>
    </location>
</feature>
<feature type="region of interest" description="Disordered" evidence="6">
    <location>
        <begin position="1108"/>
        <end position="1184"/>
    </location>
</feature>
<feature type="compositionally biased region" description="Basic and acidic residues" evidence="6">
    <location>
        <begin position="1278"/>
        <end position="1289"/>
    </location>
</feature>
<dbReference type="Pfam" id="PF13202">
    <property type="entry name" value="EF-hand_5"/>
    <property type="match status" value="1"/>
</dbReference>
<comment type="caution">
    <text evidence="8">The sequence shown here is derived from an EMBL/GenBank/DDBJ whole genome shotgun (WGS) entry which is preliminary data.</text>
</comment>
<dbReference type="Proteomes" id="UP000649617">
    <property type="component" value="Unassembled WGS sequence"/>
</dbReference>
<dbReference type="OrthoDB" id="6572480at2759"/>
<evidence type="ECO:0000313" key="9">
    <source>
        <dbReference type="Proteomes" id="UP000649617"/>
    </source>
</evidence>
<dbReference type="PROSITE" id="PS00018">
    <property type="entry name" value="EF_HAND_1"/>
    <property type="match status" value="4"/>
</dbReference>
<reference evidence="8" key="1">
    <citation type="submission" date="2021-02" db="EMBL/GenBank/DDBJ databases">
        <authorList>
            <person name="Dougan E. K."/>
            <person name="Rhodes N."/>
            <person name="Thang M."/>
            <person name="Chan C."/>
        </authorList>
    </citation>
    <scope>NUCLEOTIDE SEQUENCE</scope>
</reference>
<sequence>MRSRKSRSPNRSKLGKSSSLPNVTKAYVAPLQLCSVDLHARSFSIKDIKKGAVAGRGSQRLPFMAFERGVEWERPGAKATLPPPKLPSLNRIVSSIKSMNFSDQSLSVMSSGSLRSNPAFGGSGPYRGGPRLPVKHSKRRLQNLLKPLPRRGKSPRPNSSKTRKRAGWAGLETHEFRVDTSDLLDDEPEVPKETESSHETSSRSSDSDSSSLTSDSSSDSSSDLGDDSDDEEARRLSLNKRGSGLTRRMSAFAMMLPLLDSNNQPVRRSSVAEAFLQNLETDADEDNAEELDFPWSDEECRSVFIKFDTDTDGEVATEELELMLKYMGCILRPGEIEKLVKDMFSYATVSWEEWMQFLERYREVDVEYLRAEFGAADSDGNGVLDISELRALLNKLGYITEAHTVQEAMDTIGCGASGTVSLRKFERLREHLRCTEGLAKDDVTELRVVYDRMAKTAKAQNRSRRVDIGAGSQSDIAKKLIAETQEMPVEDVSRLVEYLGYSIGRDKLEAIAKEVDNDDSGYISFQELLKLIRRVRDAEREAIASVYELLAEDGQMLSLQDLPRALVELRYFATDDLIFSILDEQYPLDNHTHMSQDHIASFLREFREKEGLTQQETADIREAFDHQCKVTSQRKFVQQLEDPSVTSPKGSAPPKEGATKLRPGTQKVSMLSPVASPKAASPRPNSPFNFESALIEQALDPLQASRVMRWFSFVKPWQEVKELVEQFDLDGTGKLEFEGWLGQEKPGLIYFRVMYAGFFLVTWLDIELEQCLEVVREEREKQWNVFVMLDNRGNGHAGGQARAVPVSKLPYALSKLGSSSPKLYDDTSNGMTKKGEQAARMAGFSLLDTKNAVSRSAFELFCRNFRKLLIHEIRLNACYNSSEVVALRDCFNRFDKDKSGTVENRELAKIIAEYFPEATKSKEGRAEVQIILKDVDQDGSGRLEFRTLLVLMRRCDDIRDEKDLHMELQVIEDLGLDFEEVEGFRQIFDLHSNWVKELTFESLLGIISRIADMSEDDVSHLSAMVREVHPERRLLLRFPHFLQVMRRLTDENTGNINHACSRVLKKQPLCEEFRFGSKDGQSERFTRLLLTNPWELRKKEEALETLEAQDEVQFERRRSSGNEATAEPVEFHSMADEASLRPRTSSSSAGPETLQDPELSKVRPAVVSHVSDETSVVPMPADEQEDEDVEADEMWDMDWTAVTGRTATGSAAASSLSYEPPSRGVGPHDAEHQMLQQKMEEKRLLAEFHSGEDHMSLERPGFDKGPWPGVHPDIAAKLEARKQAMDHTEQVPQPPSTDAEL</sequence>
<keyword evidence="9" id="KW-1185">Reference proteome</keyword>
<feature type="compositionally biased region" description="Basic and acidic residues" evidence="6">
    <location>
        <begin position="189"/>
        <end position="201"/>
    </location>
</feature>
<feature type="region of interest" description="Disordered" evidence="6">
    <location>
        <begin position="1208"/>
        <end position="1234"/>
    </location>
</feature>
<proteinExistence type="predicted"/>
<evidence type="ECO:0000256" key="3">
    <source>
        <dbReference type="ARBA" id="ARBA00022737"/>
    </source>
</evidence>
<evidence type="ECO:0000256" key="4">
    <source>
        <dbReference type="ARBA" id="ARBA00022837"/>
    </source>
</evidence>
<feature type="domain" description="EF-hand" evidence="7">
    <location>
        <begin position="882"/>
        <end position="917"/>
    </location>
</feature>